<dbReference type="NCBIfam" id="NF001413">
    <property type="entry name" value="PRK00290.1"/>
    <property type="match status" value="1"/>
</dbReference>
<comment type="caution">
    <text evidence="12">The sequence shown here is derived from an EMBL/GenBank/DDBJ whole genome shotgun (WGS) entry which is preliminary data.</text>
</comment>
<comment type="function">
    <text evidence="1 8">Acts as a chaperone.</text>
</comment>
<dbReference type="Pfam" id="PF00012">
    <property type="entry name" value="HSP70"/>
    <property type="match status" value="1"/>
</dbReference>
<gene>
    <name evidence="8" type="primary">dnaK</name>
    <name evidence="12" type="ORF">A3A78_04605</name>
</gene>
<dbReference type="Proteomes" id="UP000176504">
    <property type="component" value="Unassembled WGS sequence"/>
</dbReference>
<dbReference type="InterPro" id="IPR013126">
    <property type="entry name" value="Hsp_70_fam"/>
</dbReference>
<reference evidence="12 13" key="1">
    <citation type="journal article" date="2016" name="Nat. Commun.">
        <title>Thousands of microbial genomes shed light on interconnected biogeochemical processes in an aquifer system.</title>
        <authorList>
            <person name="Anantharaman K."/>
            <person name="Brown C.T."/>
            <person name="Hug L.A."/>
            <person name="Sharon I."/>
            <person name="Castelle C.J."/>
            <person name="Probst A.J."/>
            <person name="Thomas B.C."/>
            <person name="Singh A."/>
            <person name="Wilkins M.J."/>
            <person name="Karaoz U."/>
            <person name="Brodie E.L."/>
            <person name="Williams K.H."/>
            <person name="Hubbard S.S."/>
            <person name="Banfield J.F."/>
        </authorList>
    </citation>
    <scope>NUCLEOTIDE SEQUENCE [LARGE SCALE GENOMIC DNA]</scope>
</reference>
<keyword evidence="5 8" id="KW-0067">ATP-binding</keyword>
<dbReference type="FunFam" id="3.30.420.40:FF:000004">
    <property type="entry name" value="Molecular chaperone DnaK"/>
    <property type="match status" value="1"/>
</dbReference>
<dbReference type="SUPFAM" id="SSF53067">
    <property type="entry name" value="Actin-like ATPase domain"/>
    <property type="match status" value="2"/>
</dbReference>
<keyword evidence="6 8" id="KW-0346">Stress response</keyword>
<protein>
    <recommendedName>
        <fullName evidence="8">Chaperone protein DnaK</fullName>
    </recommendedName>
    <alternativeName>
        <fullName evidence="8">HSP70</fullName>
    </alternativeName>
    <alternativeName>
        <fullName evidence="8">Heat shock 70 kDa protein</fullName>
    </alternativeName>
    <alternativeName>
        <fullName evidence="8">Heat shock protein 70</fullName>
    </alternativeName>
</protein>
<feature type="coiled-coil region" evidence="10">
    <location>
        <begin position="244"/>
        <end position="271"/>
    </location>
</feature>
<dbReference type="GO" id="GO:0005524">
    <property type="term" value="F:ATP binding"/>
    <property type="evidence" value="ECO:0007669"/>
    <property type="project" value="UniProtKB-UniRule"/>
</dbReference>
<dbReference type="FunFam" id="3.90.640.10:FF:000003">
    <property type="entry name" value="Molecular chaperone DnaK"/>
    <property type="match status" value="1"/>
</dbReference>
<evidence type="ECO:0000256" key="3">
    <source>
        <dbReference type="ARBA" id="ARBA00022553"/>
    </source>
</evidence>
<dbReference type="SUPFAM" id="SSF100920">
    <property type="entry name" value="Heat shock protein 70kD (HSP70), peptide-binding domain"/>
    <property type="match status" value="1"/>
</dbReference>
<dbReference type="Gene3D" id="1.20.1270.10">
    <property type="match status" value="1"/>
</dbReference>
<evidence type="ECO:0000256" key="5">
    <source>
        <dbReference type="ARBA" id="ARBA00022840"/>
    </source>
</evidence>
<evidence type="ECO:0000256" key="7">
    <source>
        <dbReference type="ARBA" id="ARBA00023186"/>
    </source>
</evidence>
<evidence type="ECO:0000256" key="4">
    <source>
        <dbReference type="ARBA" id="ARBA00022741"/>
    </source>
</evidence>
<dbReference type="GO" id="GO:0140662">
    <property type="term" value="F:ATP-dependent protein folding chaperone"/>
    <property type="evidence" value="ECO:0007669"/>
    <property type="project" value="InterPro"/>
</dbReference>
<dbReference type="PANTHER" id="PTHR19375">
    <property type="entry name" value="HEAT SHOCK PROTEIN 70KDA"/>
    <property type="match status" value="1"/>
</dbReference>
<organism evidence="12 13">
    <name type="scientific">candidate division WWE3 bacterium RIFCSPLOWO2_01_FULL_41_18</name>
    <dbReference type="NCBI Taxonomy" id="1802625"/>
    <lineage>
        <taxon>Bacteria</taxon>
        <taxon>Katanobacteria</taxon>
    </lineage>
</organism>
<dbReference type="AlphaFoldDB" id="A0A1F4VDJ3"/>
<evidence type="ECO:0000313" key="13">
    <source>
        <dbReference type="Proteomes" id="UP000176504"/>
    </source>
</evidence>
<dbReference type="InterPro" id="IPR029047">
    <property type="entry name" value="HSP70_peptide-bd_sf"/>
</dbReference>
<comment type="similarity">
    <text evidence="2 8 9">Belongs to the heat shock protein 70 family.</text>
</comment>
<dbReference type="NCBIfam" id="NF003520">
    <property type="entry name" value="PRK05183.1"/>
    <property type="match status" value="1"/>
</dbReference>
<dbReference type="Gene3D" id="2.60.34.10">
    <property type="entry name" value="Substrate Binding Domain Of DNAk, Chain A, domain 1"/>
    <property type="match status" value="1"/>
</dbReference>
<dbReference type="FunFam" id="1.20.1270.10:FF:000001">
    <property type="entry name" value="Molecular chaperone DnaK"/>
    <property type="match status" value="1"/>
</dbReference>
<dbReference type="CDD" id="cd10234">
    <property type="entry name" value="ASKHA_NBD_HSP70_DnaK-like"/>
    <property type="match status" value="1"/>
</dbReference>
<dbReference type="EMBL" id="MEVI01000003">
    <property type="protein sequence ID" value="OGC55227.1"/>
    <property type="molecule type" value="Genomic_DNA"/>
</dbReference>
<feature type="modified residue" description="Phosphothreonine; by autocatalysis" evidence="8">
    <location>
        <position position="195"/>
    </location>
</feature>
<dbReference type="Gene3D" id="3.90.640.10">
    <property type="entry name" value="Actin, Chain A, domain 4"/>
    <property type="match status" value="1"/>
</dbReference>
<dbReference type="FunFam" id="2.60.34.10:FF:000014">
    <property type="entry name" value="Chaperone protein DnaK HSP70"/>
    <property type="match status" value="1"/>
</dbReference>
<dbReference type="Gene3D" id="3.30.420.40">
    <property type="match status" value="2"/>
</dbReference>
<dbReference type="FunFam" id="3.30.30.30:FF:000003">
    <property type="entry name" value="Heat shock protein 9"/>
    <property type="match status" value="1"/>
</dbReference>
<evidence type="ECO:0000313" key="12">
    <source>
        <dbReference type="EMBL" id="OGC55227.1"/>
    </source>
</evidence>
<dbReference type="InterPro" id="IPR018181">
    <property type="entry name" value="Heat_shock_70_CS"/>
</dbReference>
<dbReference type="PROSITE" id="PS00297">
    <property type="entry name" value="HSP70_1"/>
    <property type="match status" value="1"/>
</dbReference>
<dbReference type="PRINTS" id="PR00301">
    <property type="entry name" value="HEATSHOCK70"/>
</dbReference>
<evidence type="ECO:0000256" key="2">
    <source>
        <dbReference type="ARBA" id="ARBA00007381"/>
    </source>
</evidence>
<dbReference type="GO" id="GO:0005737">
    <property type="term" value="C:cytoplasm"/>
    <property type="evidence" value="ECO:0007669"/>
    <property type="project" value="UniProtKB-ARBA"/>
</dbReference>
<evidence type="ECO:0000256" key="9">
    <source>
        <dbReference type="RuleBase" id="RU003322"/>
    </source>
</evidence>
<comment type="induction">
    <text evidence="8">By stress conditions e.g. heat shock.</text>
</comment>
<dbReference type="InterPro" id="IPR029048">
    <property type="entry name" value="HSP70_C_sf"/>
</dbReference>
<keyword evidence="4 8" id="KW-0547">Nucleotide-binding</keyword>
<evidence type="ECO:0000256" key="10">
    <source>
        <dbReference type="SAM" id="Coils"/>
    </source>
</evidence>
<accession>A0A1F4VDJ3</accession>
<dbReference type="HAMAP" id="MF_00332">
    <property type="entry name" value="DnaK"/>
    <property type="match status" value="1"/>
</dbReference>
<dbReference type="PROSITE" id="PS00329">
    <property type="entry name" value="HSP70_2"/>
    <property type="match status" value="1"/>
</dbReference>
<dbReference type="SUPFAM" id="SSF100934">
    <property type="entry name" value="Heat shock protein 70kD (HSP70), C-terminal subdomain"/>
    <property type="match status" value="1"/>
</dbReference>
<feature type="compositionally biased region" description="Gly residues" evidence="11">
    <location>
        <begin position="609"/>
        <end position="626"/>
    </location>
</feature>
<feature type="region of interest" description="Disordered" evidence="11">
    <location>
        <begin position="596"/>
        <end position="641"/>
    </location>
</feature>
<keyword evidence="10" id="KW-0175">Coiled coil</keyword>
<evidence type="ECO:0000256" key="1">
    <source>
        <dbReference type="ARBA" id="ARBA00002290"/>
    </source>
</evidence>
<dbReference type="InterPro" id="IPR043129">
    <property type="entry name" value="ATPase_NBD"/>
</dbReference>
<keyword evidence="7 8" id="KW-0143">Chaperone</keyword>
<name>A0A1F4VDJ3_UNCKA</name>
<dbReference type="InterPro" id="IPR012725">
    <property type="entry name" value="Chaperone_DnaK"/>
</dbReference>
<evidence type="ECO:0000256" key="11">
    <source>
        <dbReference type="SAM" id="MobiDB-lite"/>
    </source>
</evidence>
<evidence type="ECO:0000256" key="8">
    <source>
        <dbReference type="HAMAP-Rule" id="MF_00332"/>
    </source>
</evidence>
<dbReference type="PROSITE" id="PS01036">
    <property type="entry name" value="HSP70_3"/>
    <property type="match status" value="1"/>
</dbReference>
<keyword evidence="3 8" id="KW-0597">Phosphoprotein</keyword>
<proteinExistence type="evidence at transcript level"/>
<dbReference type="GO" id="GO:0051082">
    <property type="term" value="F:unfolded protein binding"/>
    <property type="evidence" value="ECO:0007669"/>
    <property type="project" value="InterPro"/>
</dbReference>
<dbReference type="NCBIfam" id="TIGR02350">
    <property type="entry name" value="prok_dnaK"/>
    <property type="match status" value="1"/>
</dbReference>
<sequence length="641" mass="68170">MGKIIGIDLGTTNSCMAVMEAGSPKVMPNREGMNTTPSIVDPSKNLVGVPAKRQQIVNPKNTIFSIKRLMGRRFSDPEVQNLIKALPYNIVEGKGGLACVEIEGTIYTPQEISAKILSKLKADAEAFLGQVVTEAVITVPAYFDDSQRNATKEAGQIAGLDVKRIINEPTAASLAYGLDKKKNERICVYDLGGGTFDVSVLEIGDGVFEVKSTNGDTHLGGDDFDNVLINFLTSEFKKENGIDLSKDRQALQRLKDAAEKAKIELSSVMETEINIPFITADSSGPKHLQVKLTRAKLEQLMDGLIQRTVSPIERALSDAGVTVKDIDEVVLVGGMTRMPKVVETVRNFFGKEPHMGVNPDEVVAVGAAIQGGVLGGEVKDILLLDVTPLTLGLETLGGVMTPLIKRNTTIPTSASQVFSTAADNQTSVEVNVLQGEREMASDNKSLGRFILDGIPPAPRGVPQVEVAFDIDANGILNVKAKDKATNKEQHITIQGGTGLSKEEVDRMVKEAGAHAEEDRKRKELAEARNTADNLCYTAEKSLRDAGDKVPADLKKEIEDKVKGIRDVLSTADATELKNKTSDLSASLQKIGQYMYGQGQTGAGTSTGPEGPGSSGPSGGSGSGGGPSDSDSQGPVEGEVVE</sequence>
<evidence type="ECO:0000256" key="6">
    <source>
        <dbReference type="ARBA" id="ARBA00023016"/>
    </source>
</evidence>
<dbReference type="FunFam" id="3.30.420.40:FF:000020">
    <property type="entry name" value="Chaperone protein HscA homolog"/>
    <property type="match status" value="1"/>
</dbReference>